<dbReference type="Gene3D" id="3.90.1150.10">
    <property type="entry name" value="Aspartate Aminotransferase, domain 1"/>
    <property type="match status" value="1"/>
</dbReference>
<comment type="pathway">
    <text evidence="3">Amino-acid biosynthesis; L-arginine biosynthesis; N(2)-acetyl-L-ornithine from L-glutamate: step 4/4.</text>
</comment>
<sequence length="464" mass="49160">MALRISARRQLATVMAGSGLCCRSCSISFSKRTFTSTTALKSQKRQLPNPDPSSDSSSAALVAEHAPYMVATYARPPPVFVKGSGSWIWDVEDRKYLDFTAGIAVNALGHCDPDVANIVADQSKTLVHASNLYYNPWTGALSKLLVDKTLEAGCMADAASVFVCNSGSEANEAAIKFARKAGKVVDPSGAKTGVVSFDGAFHGRTMGALSATHNPKYQEPFAPMVPGFVQAGFDDVSGIEAAVTPSTCAVIVEPIQGEGGVRVASDEFLVALARRCREVGAVLIHDEIQCGLGRSGSLWAHGHLPVEAHPDIVTSAKALGNGFPVGAVLVSRAVADKIKVGDHGTTFGGNPVACRVAHHMVSRLADPELQKDVLRKSDLFRARFAALKDRYPDAVTEVRGRGLLLGLQMTQDPTPIVKAARERGLLIITAGTNTLRFVPSLNVTDDEINLGLDILEDAIASTRS</sequence>
<evidence type="ECO:0000256" key="2">
    <source>
        <dbReference type="ARBA" id="ARBA00004173"/>
    </source>
</evidence>
<dbReference type="GO" id="GO:0005759">
    <property type="term" value="C:mitochondrial matrix"/>
    <property type="evidence" value="ECO:0007669"/>
    <property type="project" value="TreeGrafter"/>
</dbReference>
<keyword evidence="12" id="KW-1185">Reference proteome</keyword>
<dbReference type="InterPro" id="IPR049704">
    <property type="entry name" value="Aminotrans_3_PPA_site"/>
</dbReference>
<organism evidence="11 12">
    <name type="scientific">Geosmithia morbida</name>
    <dbReference type="NCBI Taxonomy" id="1094350"/>
    <lineage>
        <taxon>Eukaryota</taxon>
        <taxon>Fungi</taxon>
        <taxon>Dikarya</taxon>
        <taxon>Ascomycota</taxon>
        <taxon>Pezizomycotina</taxon>
        <taxon>Sordariomycetes</taxon>
        <taxon>Hypocreomycetidae</taxon>
        <taxon>Hypocreales</taxon>
        <taxon>Bionectriaceae</taxon>
        <taxon>Geosmithia</taxon>
    </lineage>
</organism>
<dbReference type="GO" id="GO:0030170">
    <property type="term" value="F:pyridoxal phosphate binding"/>
    <property type="evidence" value="ECO:0007669"/>
    <property type="project" value="InterPro"/>
</dbReference>
<evidence type="ECO:0000256" key="6">
    <source>
        <dbReference type="ARBA" id="ARBA00022576"/>
    </source>
</evidence>
<dbReference type="CDD" id="cd00610">
    <property type="entry name" value="OAT_like"/>
    <property type="match status" value="1"/>
</dbReference>
<dbReference type="PANTHER" id="PTHR11986:SF79">
    <property type="entry name" value="ACETYLORNITHINE AMINOTRANSFERASE, MITOCHONDRIAL"/>
    <property type="match status" value="1"/>
</dbReference>
<dbReference type="PROSITE" id="PS00600">
    <property type="entry name" value="AA_TRANSFER_CLASS_3"/>
    <property type="match status" value="1"/>
</dbReference>
<dbReference type="AlphaFoldDB" id="A0A9P4YTB9"/>
<evidence type="ECO:0000256" key="5">
    <source>
        <dbReference type="ARBA" id="ARBA00012919"/>
    </source>
</evidence>
<keyword evidence="7" id="KW-0028">Amino-acid biosynthesis</keyword>
<reference evidence="11" key="1">
    <citation type="submission" date="2020-03" db="EMBL/GenBank/DDBJ databases">
        <title>Site-based positive gene gene selection in Geosmithia morbida across the United States reveals a broad range of putative effectors and factors for local host and environmental adapation.</title>
        <authorList>
            <person name="Onufrak A."/>
            <person name="Murdoch R.W."/>
            <person name="Gazis R."/>
            <person name="Huff M."/>
            <person name="Staton M."/>
            <person name="Klingeman W."/>
            <person name="Hadziabdic D."/>
        </authorList>
    </citation>
    <scope>NUCLEOTIDE SEQUENCE</scope>
    <source>
        <strain evidence="11">1262</strain>
    </source>
</reference>
<dbReference type="EC" id="2.6.1.11" evidence="5"/>
<dbReference type="GeneID" id="55967744"/>
<keyword evidence="9 10" id="KW-0663">Pyridoxal phosphate</keyword>
<dbReference type="GO" id="GO:0003992">
    <property type="term" value="F:N2-acetyl-L-ornithine:2-oxoglutarate 5-aminotransferase activity"/>
    <property type="evidence" value="ECO:0007669"/>
    <property type="project" value="UniProtKB-EC"/>
</dbReference>
<dbReference type="InterPro" id="IPR050103">
    <property type="entry name" value="Class-III_PLP-dep_AT"/>
</dbReference>
<dbReference type="InterPro" id="IPR005814">
    <property type="entry name" value="Aminotrans_3"/>
</dbReference>
<dbReference type="Proteomes" id="UP000749293">
    <property type="component" value="Unassembled WGS sequence"/>
</dbReference>
<evidence type="ECO:0000313" key="11">
    <source>
        <dbReference type="EMBL" id="KAF4121675.1"/>
    </source>
</evidence>
<name>A0A9P4YTB9_9HYPO</name>
<comment type="similarity">
    <text evidence="4 10">Belongs to the class-III pyridoxal-phosphate-dependent aminotransferase family.</text>
</comment>
<evidence type="ECO:0000256" key="1">
    <source>
        <dbReference type="ARBA" id="ARBA00001933"/>
    </source>
</evidence>
<comment type="subcellular location">
    <subcellularLocation>
        <location evidence="2">Mitochondrion</location>
    </subcellularLocation>
</comment>
<protein>
    <recommendedName>
        <fullName evidence="5">acetylornithine transaminase</fullName>
        <ecNumber evidence="5">2.6.1.11</ecNumber>
    </recommendedName>
</protein>
<accession>A0A9P4YTB9</accession>
<dbReference type="GO" id="GO:0042802">
    <property type="term" value="F:identical protein binding"/>
    <property type="evidence" value="ECO:0007669"/>
    <property type="project" value="TreeGrafter"/>
</dbReference>
<dbReference type="SUPFAM" id="SSF53383">
    <property type="entry name" value="PLP-dependent transferases"/>
    <property type="match status" value="1"/>
</dbReference>
<dbReference type="PANTHER" id="PTHR11986">
    <property type="entry name" value="AMINOTRANSFERASE CLASS III"/>
    <property type="match status" value="1"/>
</dbReference>
<gene>
    <name evidence="11" type="ORF">GMORB2_1514</name>
</gene>
<keyword evidence="8" id="KW-0808">Transferase</keyword>
<dbReference type="OrthoDB" id="5419315at2759"/>
<evidence type="ECO:0000256" key="10">
    <source>
        <dbReference type="RuleBase" id="RU003560"/>
    </source>
</evidence>
<dbReference type="PIRSF" id="PIRSF000521">
    <property type="entry name" value="Transaminase_4ab_Lys_Orn"/>
    <property type="match status" value="1"/>
</dbReference>
<evidence type="ECO:0000313" key="12">
    <source>
        <dbReference type="Proteomes" id="UP000749293"/>
    </source>
</evidence>
<dbReference type="FunFam" id="3.40.640.10:FF:000004">
    <property type="entry name" value="Acetylornithine aminotransferase"/>
    <property type="match status" value="1"/>
</dbReference>
<dbReference type="RefSeq" id="XP_035320327.1">
    <property type="nucleotide sequence ID" value="XM_035463496.1"/>
</dbReference>
<evidence type="ECO:0000256" key="8">
    <source>
        <dbReference type="ARBA" id="ARBA00022679"/>
    </source>
</evidence>
<dbReference type="EMBL" id="JAANYQ010000011">
    <property type="protein sequence ID" value="KAF4121675.1"/>
    <property type="molecule type" value="Genomic_DNA"/>
</dbReference>
<dbReference type="InterPro" id="IPR004636">
    <property type="entry name" value="AcOrn/SuccOrn_fam"/>
</dbReference>
<dbReference type="Gene3D" id="3.40.640.10">
    <property type="entry name" value="Type I PLP-dependent aspartate aminotransferase-like (Major domain)"/>
    <property type="match status" value="1"/>
</dbReference>
<dbReference type="InterPro" id="IPR015424">
    <property type="entry name" value="PyrdxlP-dep_Trfase"/>
</dbReference>
<proteinExistence type="inferred from homology"/>
<dbReference type="InterPro" id="IPR015421">
    <property type="entry name" value="PyrdxlP-dep_Trfase_major"/>
</dbReference>
<evidence type="ECO:0000256" key="3">
    <source>
        <dbReference type="ARBA" id="ARBA00005024"/>
    </source>
</evidence>
<keyword evidence="6 11" id="KW-0032">Aminotransferase</keyword>
<comment type="cofactor">
    <cofactor evidence="1">
        <name>pyridoxal 5'-phosphate</name>
        <dbReference type="ChEBI" id="CHEBI:597326"/>
    </cofactor>
</comment>
<comment type="caution">
    <text evidence="11">The sequence shown here is derived from an EMBL/GenBank/DDBJ whole genome shotgun (WGS) entry which is preliminary data.</text>
</comment>
<evidence type="ECO:0000256" key="9">
    <source>
        <dbReference type="ARBA" id="ARBA00022898"/>
    </source>
</evidence>
<evidence type="ECO:0000256" key="4">
    <source>
        <dbReference type="ARBA" id="ARBA00008954"/>
    </source>
</evidence>
<dbReference type="Pfam" id="PF00202">
    <property type="entry name" value="Aminotran_3"/>
    <property type="match status" value="1"/>
</dbReference>
<dbReference type="HAMAP" id="MF_01107">
    <property type="entry name" value="ArgD_aminotrans_3"/>
    <property type="match status" value="1"/>
</dbReference>
<dbReference type="NCBIfam" id="TIGR00707">
    <property type="entry name" value="argD"/>
    <property type="match status" value="1"/>
</dbReference>
<evidence type="ECO:0000256" key="7">
    <source>
        <dbReference type="ARBA" id="ARBA00022605"/>
    </source>
</evidence>
<dbReference type="InterPro" id="IPR015422">
    <property type="entry name" value="PyrdxlP-dep_Trfase_small"/>
</dbReference>
<dbReference type="GO" id="GO:0006526">
    <property type="term" value="P:L-arginine biosynthetic process"/>
    <property type="evidence" value="ECO:0007669"/>
    <property type="project" value="UniProtKB-ARBA"/>
</dbReference>
<dbReference type="NCBIfam" id="NF002325">
    <property type="entry name" value="PRK01278.1"/>
    <property type="match status" value="1"/>
</dbReference>